<dbReference type="PROSITE" id="PS50011">
    <property type="entry name" value="PROTEIN_KINASE_DOM"/>
    <property type="match status" value="1"/>
</dbReference>
<keyword evidence="5" id="KW-0067">ATP-binding</keyword>
<sequence>MLTRQVHRMALMARSSLAPRAMQLRYSSGAIDPLPARQFPSSGFPIIAPSAKVEEERLPFYKSAEYYPMRLALAASCTSIANPSFFLSHHKHRVLKVHTNSSSFQHELRVYQHLASVDGEHPGREHIRQIEDSFVLDGPNGQHEVYVMIPLGMSLQSLQEKQKHGIFELGLVKSALVQVLPALEFLHVAGVVHTDLHSDNLLIAMIDDSIPGKVEEEEIRDPSARKQVGDLITYVSRYISGGPGPVTICDLGQARIGSEHTGIAMPIQYRAPEIILDTNWSYPVDCWSIGHLTWDFIEQKSIFPIYDAASEENNNAHHLAAMVALLGPPPLQFLKRTPDATKYWDQNGELRPSPNLDKLNILIHHLVRSSLDTASLRRAR</sequence>
<keyword evidence="4" id="KW-0418">Kinase</keyword>
<evidence type="ECO:0000256" key="5">
    <source>
        <dbReference type="ARBA" id="ARBA00022840"/>
    </source>
</evidence>
<organism evidence="7 8">
    <name type="scientific">Stachybotrys chartarum (strain CBS 109288 / IBT 7711)</name>
    <name type="common">Toxic black mold</name>
    <name type="synonym">Stilbospora chartarum</name>
    <dbReference type="NCBI Taxonomy" id="1280523"/>
    <lineage>
        <taxon>Eukaryota</taxon>
        <taxon>Fungi</taxon>
        <taxon>Dikarya</taxon>
        <taxon>Ascomycota</taxon>
        <taxon>Pezizomycotina</taxon>
        <taxon>Sordariomycetes</taxon>
        <taxon>Hypocreomycetidae</taxon>
        <taxon>Hypocreales</taxon>
        <taxon>Stachybotryaceae</taxon>
        <taxon>Stachybotrys</taxon>
    </lineage>
</organism>
<dbReference type="AlphaFoldDB" id="A0A084AY10"/>
<evidence type="ECO:0000256" key="1">
    <source>
        <dbReference type="ARBA" id="ARBA00022527"/>
    </source>
</evidence>
<dbReference type="Gene3D" id="1.10.510.10">
    <property type="entry name" value="Transferase(Phosphotransferase) domain 1"/>
    <property type="match status" value="1"/>
</dbReference>
<dbReference type="GO" id="GO:0005634">
    <property type="term" value="C:nucleus"/>
    <property type="evidence" value="ECO:0007669"/>
    <property type="project" value="TreeGrafter"/>
</dbReference>
<dbReference type="Gene3D" id="3.30.200.20">
    <property type="entry name" value="Phosphorylase Kinase, domain 1"/>
    <property type="match status" value="1"/>
</dbReference>
<keyword evidence="8" id="KW-1185">Reference proteome</keyword>
<dbReference type="InterPro" id="IPR011009">
    <property type="entry name" value="Kinase-like_dom_sf"/>
</dbReference>
<dbReference type="InterPro" id="IPR000719">
    <property type="entry name" value="Prot_kinase_dom"/>
</dbReference>
<keyword evidence="1" id="KW-0723">Serine/threonine-protein kinase</keyword>
<feature type="domain" description="Protein kinase" evidence="6">
    <location>
        <begin position="33"/>
        <end position="380"/>
    </location>
</feature>
<gene>
    <name evidence="7" type="ORF">S7711_03410</name>
</gene>
<protein>
    <recommendedName>
        <fullName evidence="6">Protein kinase domain-containing protein</fullName>
    </recommendedName>
</protein>
<evidence type="ECO:0000259" key="6">
    <source>
        <dbReference type="PROSITE" id="PS50011"/>
    </source>
</evidence>
<dbReference type="SMART" id="SM00220">
    <property type="entry name" value="S_TKc"/>
    <property type="match status" value="1"/>
</dbReference>
<evidence type="ECO:0000256" key="3">
    <source>
        <dbReference type="ARBA" id="ARBA00022741"/>
    </source>
</evidence>
<name>A0A084AY10_STACB</name>
<dbReference type="GO" id="GO:0004674">
    <property type="term" value="F:protein serine/threonine kinase activity"/>
    <property type="evidence" value="ECO:0007669"/>
    <property type="project" value="UniProtKB-KW"/>
</dbReference>
<keyword evidence="3" id="KW-0547">Nucleotide-binding</keyword>
<dbReference type="EMBL" id="KL648458">
    <property type="protein sequence ID" value="KEY70189.1"/>
    <property type="molecule type" value="Genomic_DNA"/>
</dbReference>
<dbReference type="OrthoDB" id="5979581at2759"/>
<dbReference type="GO" id="GO:0043484">
    <property type="term" value="P:regulation of RNA splicing"/>
    <property type="evidence" value="ECO:0007669"/>
    <property type="project" value="TreeGrafter"/>
</dbReference>
<dbReference type="PANTHER" id="PTHR45646">
    <property type="entry name" value="SERINE/THREONINE-PROTEIN KINASE DOA-RELATED"/>
    <property type="match status" value="1"/>
</dbReference>
<accession>A0A084AY10</accession>
<dbReference type="SUPFAM" id="SSF56112">
    <property type="entry name" value="Protein kinase-like (PK-like)"/>
    <property type="match status" value="1"/>
</dbReference>
<dbReference type="GO" id="GO:0005524">
    <property type="term" value="F:ATP binding"/>
    <property type="evidence" value="ECO:0007669"/>
    <property type="project" value="UniProtKB-KW"/>
</dbReference>
<dbReference type="InterPro" id="IPR051175">
    <property type="entry name" value="CLK_kinases"/>
</dbReference>
<dbReference type="Pfam" id="PF00069">
    <property type="entry name" value="Pkinase"/>
    <property type="match status" value="1"/>
</dbReference>
<keyword evidence="2" id="KW-0808">Transferase</keyword>
<evidence type="ECO:0000256" key="2">
    <source>
        <dbReference type="ARBA" id="ARBA00022679"/>
    </source>
</evidence>
<proteinExistence type="predicted"/>
<reference evidence="7 8" key="1">
    <citation type="journal article" date="2014" name="BMC Genomics">
        <title>Comparative genome sequencing reveals chemotype-specific gene clusters in the toxigenic black mold Stachybotrys.</title>
        <authorList>
            <person name="Semeiks J."/>
            <person name="Borek D."/>
            <person name="Otwinowski Z."/>
            <person name="Grishin N.V."/>
        </authorList>
    </citation>
    <scope>NUCLEOTIDE SEQUENCE [LARGE SCALE GENOMIC DNA]</scope>
    <source>
        <strain evidence="8">CBS 109288 / IBT 7711</strain>
    </source>
</reference>
<evidence type="ECO:0000313" key="7">
    <source>
        <dbReference type="EMBL" id="KEY70189.1"/>
    </source>
</evidence>
<evidence type="ECO:0000313" key="8">
    <source>
        <dbReference type="Proteomes" id="UP000028045"/>
    </source>
</evidence>
<evidence type="ECO:0000256" key="4">
    <source>
        <dbReference type="ARBA" id="ARBA00022777"/>
    </source>
</evidence>
<dbReference type="PANTHER" id="PTHR45646:SF11">
    <property type="entry name" value="SERINE_THREONINE-PROTEIN KINASE DOA"/>
    <property type="match status" value="1"/>
</dbReference>
<dbReference type="HOGENOM" id="CLU_000288_81_1_1"/>
<dbReference type="Proteomes" id="UP000028045">
    <property type="component" value="Unassembled WGS sequence"/>
</dbReference>